<evidence type="ECO:0000256" key="9">
    <source>
        <dbReference type="SAM" id="Phobius"/>
    </source>
</evidence>
<dbReference type="EMBL" id="CAJPDQ010000001">
    <property type="protein sequence ID" value="CAF9903034.1"/>
    <property type="molecule type" value="Genomic_DNA"/>
</dbReference>
<feature type="compositionally biased region" description="Polar residues" evidence="8">
    <location>
        <begin position="395"/>
        <end position="405"/>
    </location>
</feature>
<evidence type="ECO:0008006" key="14">
    <source>
        <dbReference type="Google" id="ProtNLM"/>
    </source>
</evidence>
<feature type="region of interest" description="Disordered" evidence="8">
    <location>
        <begin position="561"/>
        <end position="627"/>
    </location>
</feature>
<dbReference type="PANTHER" id="PTHR12064">
    <property type="entry name" value="METAL TRANSPORTER CNNM"/>
    <property type="match status" value="1"/>
</dbReference>
<dbReference type="GO" id="GO:0010960">
    <property type="term" value="P:magnesium ion homeostasis"/>
    <property type="evidence" value="ECO:0007669"/>
    <property type="project" value="InterPro"/>
</dbReference>
<sequence>MSALAAHYSLFRSLSRIWIYALAQLPLLRAAPLSLKSFTAREDVGEGGPSDDPLLWIYLSVAVALVLLGGDEIYLQVIKSSGEPAERRNASRVLRLLKRGKHWVLVTLLLSNVITNETLPIVLDRSLGGGWPAVLGSTVLIVIFGEVIPQSICVRYGLPIGAWMSPFVLALMWILAPVAWPTAKLLDHLLGEDHGTIYKKAGLKTLVTLHKTLGAAGEQLTSDEVTIISAVLDLKDKRVGNIMTPMDDVFTMSVDTILDEDTMDVILSAGYSRIPIHAPDNPHNFVGMLLVKMLITYDPEDAKPVRDFALATLPETGPHTSCLDIVNYFQEGKSHMVLVSQFPGEDSGALGVVTLEDVIEELIGEEIIDESDVFIDVHKAIRRLQPAPRLRLSRSTAFTEDTNGSRSEKASNGRVEGSGHDINQQITDSKPQQRKKANSIDIASSPKATFLLRRTSGASNPVSWEFTRHSDSPEIREHLKHLGPSNLASRPRETRYNNVKIKRRPSGIVDSPLKDVQNIAHRPAIFHRASAGGGIGEGLLRSAGKDASDGVYAVQVGYGTTDGNDSAKSQNLSQSPSMGKSKLQRHASEVSGRTTGSIRTTDTINSLPHIDHAATMPHTNRAARSGSITENFIETGGIRKVVLETNGSSGDEGQAGIATEEPSSPEQSMAGKKRRRKKRQKASSSETEPLLNPGERH</sequence>
<evidence type="ECO:0000256" key="2">
    <source>
        <dbReference type="ARBA" id="ARBA00022692"/>
    </source>
</evidence>
<dbReference type="GO" id="GO:0005737">
    <property type="term" value="C:cytoplasm"/>
    <property type="evidence" value="ECO:0007669"/>
    <property type="project" value="TreeGrafter"/>
</dbReference>
<feature type="region of interest" description="Disordered" evidence="8">
    <location>
        <begin position="395"/>
        <end position="441"/>
    </location>
</feature>
<keyword evidence="13" id="KW-1185">Reference proteome</keyword>
<dbReference type="AlphaFoldDB" id="A0A8H3EAR7"/>
<keyword evidence="6" id="KW-0129">CBS domain</keyword>
<dbReference type="InterPro" id="IPR002550">
    <property type="entry name" value="CNNM"/>
</dbReference>
<dbReference type="GO" id="GO:0030026">
    <property type="term" value="P:intracellular manganese ion homeostasis"/>
    <property type="evidence" value="ECO:0007669"/>
    <property type="project" value="TreeGrafter"/>
</dbReference>
<feature type="transmembrane region" description="Helical" evidence="9">
    <location>
        <begin position="54"/>
        <end position="75"/>
    </location>
</feature>
<dbReference type="CDD" id="cd04590">
    <property type="entry name" value="CBS_pair_CorC_HlyC_assoc"/>
    <property type="match status" value="1"/>
</dbReference>
<proteinExistence type="predicted"/>
<dbReference type="PANTHER" id="PTHR12064:SF97">
    <property type="entry name" value="METAL TRANSPORTER CNNM-5"/>
    <property type="match status" value="1"/>
</dbReference>
<dbReference type="OrthoDB" id="5353557at2759"/>
<evidence type="ECO:0000259" key="10">
    <source>
        <dbReference type="PROSITE" id="PS51371"/>
    </source>
</evidence>
<keyword evidence="3" id="KW-0677">Repeat</keyword>
<dbReference type="GO" id="GO:0016020">
    <property type="term" value="C:membrane"/>
    <property type="evidence" value="ECO:0007669"/>
    <property type="project" value="UniProtKB-SubCell"/>
</dbReference>
<evidence type="ECO:0000313" key="12">
    <source>
        <dbReference type="EMBL" id="CAF9903034.1"/>
    </source>
</evidence>
<feature type="region of interest" description="Disordered" evidence="8">
    <location>
        <begin position="644"/>
        <end position="697"/>
    </location>
</feature>
<evidence type="ECO:0000256" key="5">
    <source>
        <dbReference type="ARBA" id="ARBA00023136"/>
    </source>
</evidence>
<evidence type="ECO:0000256" key="7">
    <source>
        <dbReference type="PROSITE-ProRule" id="PRU01193"/>
    </source>
</evidence>
<dbReference type="InterPro" id="IPR046342">
    <property type="entry name" value="CBS_dom_sf"/>
</dbReference>
<organism evidence="12 13">
    <name type="scientific">Gomphillus americanus</name>
    <dbReference type="NCBI Taxonomy" id="1940652"/>
    <lineage>
        <taxon>Eukaryota</taxon>
        <taxon>Fungi</taxon>
        <taxon>Dikarya</taxon>
        <taxon>Ascomycota</taxon>
        <taxon>Pezizomycotina</taxon>
        <taxon>Lecanoromycetes</taxon>
        <taxon>OSLEUM clade</taxon>
        <taxon>Ostropomycetidae</taxon>
        <taxon>Ostropales</taxon>
        <taxon>Graphidaceae</taxon>
        <taxon>Gomphilloideae</taxon>
        <taxon>Gomphillus</taxon>
    </lineage>
</organism>
<keyword evidence="2 7" id="KW-0812">Transmembrane</keyword>
<gene>
    <name evidence="12" type="ORF">GOMPHAMPRED_000070</name>
</gene>
<keyword evidence="5 7" id="KW-0472">Membrane</keyword>
<feature type="compositionally biased region" description="Polar residues" evidence="8">
    <location>
        <begin position="561"/>
        <end position="578"/>
    </location>
</feature>
<name>A0A8H3EAR7_9LECA</name>
<feature type="domain" description="CBS" evidence="10">
    <location>
        <begin position="243"/>
        <end position="305"/>
    </location>
</feature>
<protein>
    <recommendedName>
        <fullName evidence="14">DUF21-domain-containing protein</fullName>
    </recommendedName>
</protein>
<evidence type="ECO:0000313" key="13">
    <source>
        <dbReference type="Proteomes" id="UP000664169"/>
    </source>
</evidence>
<feature type="transmembrane region" description="Helical" evidence="9">
    <location>
        <begin position="160"/>
        <end position="180"/>
    </location>
</feature>
<dbReference type="InterPro" id="IPR045095">
    <property type="entry name" value="ACDP"/>
</dbReference>
<feature type="domain" description="CNNM transmembrane" evidence="11">
    <location>
        <begin position="1"/>
        <end position="224"/>
    </location>
</feature>
<evidence type="ECO:0000259" key="11">
    <source>
        <dbReference type="PROSITE" id="PS51846"/>
    </source>
</evidence>
<dbReference type="FunFam" id="3.10.580.10:FF:000006">
    <property type="entry name" value="DUF21 and CBS domain protein"/>
    <property type="match status" value="1"/>
</dbReference>
<evidence type="ECO:0000256" key="8">
    <source>
        <dbReference type="SAM" id="MobiDB-lite"/>
    </source>
</evidence>
<feature type="transmembrane region" description="Helical" evidence="9">
    <location>
        <begin position="129"/>
        <end position="148"/>
    </location>
</feature>
<keyword evidence="4 7" id="KW-1133">Transmembrane helix</keyword>
<evidence type="ECO:0000256" key="3">
    <source>
        <dbReference type="ARBA" id="ARBA00022737"/>
    </source>
</evidence>
<dbReference type="Pfam" id="PF01595">
    <property type="entry name" value="CNNM"/>
    <property type="match status" value="1"/>
</dbReference>
<feature type="compositionally biased region" description="Basic residues" evidence="8">
    <location>
        <begin position="671"/>
        <end position="681"/>
    </location>
</feature>
<reference evidence="12" key="1">
    <citation type="submission" date="2021-03" db="EMBL/GenBank/DDBJ databases">
        <authorList>
            <person name="Tagirdzhanova G."/>
        </authorList>
    </citation>
    <scope>NUCLEOTIDE SEQUENCE</scope>
</reference>
<feature type="transmembrane region" description="Helical" evidence="9">
    <location>
        <begin position="102"/>
        <end position="123"/>
    </location>
</feature>
<accession>A0A8H3EAR7</accession>
<dbReference type="Gene3D" id="3.10.580.10">
    <property type="entry name" value="CBS-domain"/>
    <property type="match status" value="1"/>
</dbReference>
<evidence type="ECO:0000256" key="4">
    <source>
        <dbReference type="ARBA" id="ARBA00022989"/>
    </source>
</evidence>
<evidence type="ECO:0000256" key="1">
    <source>
        <dbReference type="ARBA" id="ARBA00004141"/>
    </source>
</evidence>
<dbReference type="PROSITE" id="PS51371">
    <property type="entry name" value="CBS"/>
    <property type="match status" value="1"/>
</dbReference>
<dbReference type="PROSITE" id="PS51846">
    <property type="entry name" value="CNNM"/>
    <property type="match status" value="1"/>
</dbReference>
<dbReference type="InterPro" id="IPR000644">
    <property type="entry name" value="CBS_dom"/>
</dbReference>
<evidence type="ECO:0000256" key="6">
    <source>
        <dbReference type="PROSITE-ProRule" id="PRU00703"/>
    </source>
</evidence>
<feature type="compositionally biased region" description="Polar residues" evidence="8">
    <location>
        <begin position="591"/>
        <end position="606"/>
    </location>
</feature>
<dbReference type="InterPro" id="IPR044751">
    <property type="entry name" value="Ion_transp-like_CBS"/>
</dbReference>
<comment type="subcellular location">
    <subcellularLocation>
        <location evidence="1">Membrane</location>
        <topology evidence="1">Multi-pass membrane protein</topology>
    </subcellularLocation>
</comment>
<comment type="caution">
    <text evidence="12">The sequence shown here is derived from an EMBL/GenBank/DDBJ whole genome shotgun (WGS) entry which is preliminary data.</text>
</comment>
<dbReference type="SUPFAM" id="SSF54631">
    <property type="entry name" value="CBS-domain pair"/>
    <property type="match status" value="1"/>
</dbReference>
<dbReference type="Proteomes" id="UP000664169">
    <property type="component" value="Unassembled WGS sequence"/>
</dbReference>
<feature type="compositionally biased region" description="Polar residues" evidence="8">
    <location>
        <begin position="421"/>
        <end position="430"/>
    </location>
</feature>